<name>A0A3B0VER4_9ZZZZ</name>
<dbReference type="PROSITE" id="PS50106">
    <property type="entry name" value="PDZ"/>
    <property type="match status" value="2"/>
</dbReference>
<evidence type="ECO:0000256" key="2">
    <source>
        <dbReference type="ARBA" id="ARBA00022670"/>
    </source>
</evidence>
<dbReference type="CDD" id="cd10839">
    <property type="entry name" value="cpPDZ1_DegP-like"/>
    <property type="match status" value="1"/>
</dbReference>
<feature type="domain" description="PDZ" evidence="4">
    <location>
        <begin position="188"/>
        <end position="289"/>
    </location>
</feature>
<evidence type="ECO:0000256" key="1">
    <source>
        <dbReference type="ARBA" id="ARBA00010541"/>
    </source>
</evidence>
<feature type="domain" description="PDZ" evidence="4">
    <location>
        <begin position="103"/>
        <end position="158"/>
    </location>
</feature>
<reference evidence="5" key="1">
    <citation type="submission" date="2018-06" db="EMBL/GenBank/DDBJ databases">
        <authorList>
            <person name="Zhirakovskaya E."/>
        </authorList>
    </citation>
    <scope>NUCLEOTIDE SEQUENCE</scope>
</reference>
<dbReference type="SUPFAM" id="SSF50494">
    <property type="entry name" value="Trypsin-like serine proteases"/>
    <property type="match status" value="1"/>
</dbReference>
<dbReference type="InterPro" id="IPR001940">
    <property type="entry name" value="Peptidase_S1C"/>
</dbReference>
<feature type="non-terminal residue" evidence="5">
    <location>
        <position position="1"/>
    </location>
</feature>
<dbReference type="PRINTS" id="PR00834">
    <property type="entry name" value="PROTEASES2C"/>
</dbReference>
<gene>
    <name evidence="5" type="ORF">MNBD_DELTA03-1152</name>
</gene>
<dbReference type="Pfam" id="PF13365">
    <property type="entry name" value="Trypsin_2"/>
    <property type="match status" value="1"/>
</dbReference>
<dbReference type="Gene3D" id="2.40.10.120">
    <property type="match status" value="1"/>
</dbReference>
<sequence>VIAVGNPFGLSHTITAGIVSAKGRNSVGINDYEDFIQTDAAINPGNSGGPLVNLDGQAVGMNTAIFSKSGGYMGIGFAIPINMVRSIEQQLKSKGKVSRGYLGVMIQQMTPELAKSFGLKIDNGVLIAQVSEGSAADKAGIKRGDVVVGFAGKEVRDVGSFRNRVAMVPPNTSTDVTVLRNGKRLKLAITIGRLPDGEINSFASGLTLDKLGFAVQNINPKMARKYGLANGQGVMVTEVQPGSVAAMAGIKPGTLILEVNRRKVDNVRQMQKLISNGSNSVLLLISDERGSRYVVLKIG</sequence>
<keyword evidence="2 5" id="KW-0645">Protease</keyword>
<dbReference type="SUPFAM" id="SSF50156">
    <property type="entry name" value="PDZ domain-like"/>
    <property type="match status" value="2"/>
</dbReference>
<keyword evidence="3" id="KW-0378">Hydrolase</keyword>
<proteinExistence type="inferred from homology"/>
<dbReference type="PANTHER" id="PTHR22939">
    <property type="entry name" value="SERINE PROTEASE FAMILY S1C HTRA-RELATED"/>
    <property type="match status" value="1"/>
</dbReference>
<protein>
    <submittedName>
        <fullName evidence="5">HtrA protease/chaperone protein</fullName>
    </submittedName>
</protein>
<dbReference type="GO" id="GO:0004252">
    <property type="term" value="F:serine-type endopeptidase activity"/>
    <property type="evidence" value="ECO:0007669"/>
    <property type="project" value="InterPro"/>
</dbReference>
<comment type="similarity">
    <text evidence="1">Belongs to the peptidase S1C family.</text>
</comment>
<dbReference type="AlphaFoldDB" id="A0A3B0VER4"/>
<accession>A0A3B0VER4</accession>
<evidence type="ECO:0000259" key="4">
    <source>
        <dbReference type="PROSITE" id="PS50106"/>
    </source>
</evidence>
<dbReference type="Gene3D" id="2.30.42.10">
    <property type="match status" value="2"/>
</dbReference>
<dbReference type="EMBL" id="UOEX01000415">
    <property type="protein sequence ID" value="VAW42098.1"/>
    <property type="molecule type" value="Genomic_DNA"/>
</dbReference>
<evidence type="ECO:0000313" key="5">
    <source>
        <dbReference type="EMBL" id="VAW42098.1"/>
    </source>
</evidence>
<dbReference type="InterPro" id="IPR036034">
    <property type="entry name" value="PDZ_sf"/>
</dbReference>
<evidence type="ECO:0000256" key="3">
    <source>
        <dbReference type="ARBA" id="ARBA00022801"/>
    </source>
</evidence>
<dbReference type="SMART" id="SM00228">
    <property type="entry name" value="PDZ"/>
    <property type="match status" value="2"/>
</dbReference>
<dbReference type="InterPro" id="IPR009003">
    <property type="entry name" value="Peptidase_S1_PA"/>
</dbReference>
<dbReference type="Pfam" id="PF13180">
    <property type="entry name" value="PDZ_2"/>
    <property type="match status" value="1"/>
</dbReference>
<organism evidence="5">
    <name type="scientific">hydrothermal vent metagenome</name>
    <dbReference type="NCBI Taxonomy" id="652676"/>
    <lineage>
        <taxon>unclassified sequences</taxon>
        <taxon>metagenomes</taxon>
        <taxon>ecological metagenomes</taxon>
    </lineage>
</organism>
<dbReference type="GO" id="GO:0006508">
    <property type="term" value="P:proteolysis"/>
    <property type="evidence" value="ECO:0007669"/>
    <property type="project" value="UniProtKB-KW"/>
</dbReference>
<dbReference type="PANTHER" id="PTHR22939:SF129">
    <property type="entry name" value="SERINE PROTEASE HTRA2, MITOCHONDRIAL"/>
    <property type="match status" value="1"/>
</dbReference>
<dbReference type="Pfam" id="PF00595">
    <property type="entry name" value="PDZ"/>
    <property type="match status" value="1"/>
</dbReference>
<dbReference type="InterPro" id="IPR001478">
    <property type="entry name" value="PDZ"/>
</dbReference>